<dbReference type="PIRSF" id="PIRSF006268">
    <property type="entry name" value="ApbE"/>
    <property type="match status" value="1"/>
</dbReference>
<evidence type="ECO:0000256" key="5">
    <source>
        <dbReference type="ARBA" id="ARBA00022723"/>
    </source>
</evidence>
<gene>
    <name evidence="12" type="ORF">KAK06_22905</name>
</gene>
<reference evidence="12" key="1">
    <citation type="submission" date="2021-04" db="EMBL/GenBank/DDBJ databases">
        <title>The genome sequence of Ideonella sp. 4Y11.</title>
        <authorList>
            <person name="Liu Y."/>
        </authorList>
    </citation>
    <scope>NUCLEOTIDE SEQUENCE</scope>
    <source>
        <strain evidence="12">4Y11</strain>
    </source>
</reference>
<comment type="similarity">
    <text evidence="10">Belongs to the ApbE family.</text>
</comment>
<keyword evidence="5 10" id="KW-0479">Metal-binding</keyword>
<keyword evidence="4 10" id="KW-0808">Transferase</keyword>
<feature type="binding site" evidence="11">
    <location>
        <position position="138"/>
    </location>
    <ligand>
        <name>Mg(2+)</name>
        <dbReference type="ChEBI" id="CHEBI:18420"/>
    </ligand>
</feature>
<dbReference type="PANTHER" id="PTHR30040:SF2">
    <property type="entry name" value="FAD:PROTEIN FMN TRANSFERASE"/>
    <property type="match status" value="1"/>
</dbReference>
<comment type="caution">
    <text evidence="12">The sequence shown here is derived from an EMBL/GenBank/DDBJ whole genome shotgun (WGS) entry which is preliminary data.</text>
</comment>
<dbReference type="EC" id="2.7.1.180" evidence="1 10"/>
<name>A0A940YKG2_9BURK</name>
<dbReference type="SUPFAM" id="SSF143631">
    <property type="entry name" value="ApbE-like"/>
    <property type="match status" value="1"/>
</dbReference>
<evidence type="ECO:0000313" key="12">
    <source>
        <dbReference type="EMBL" id="MBQ0961805.1"/>
    </source>
</evidence>
<evidence type="ECO:0000256" key="9">
    <source>
        <dbReference type="ARBA" id="ARBA00048540"/>
    </source>
</evidence>
<evidence type="ECO:0000256" key="1">
    <source>
        <dbReference type="ARBA" id="ARBA00011955"/>
    </source>
</evidence>
<dbReference type="Proteomes" id="UP000678374">
    <property type="component" value="Unassembled WGS sequence"/>
</dbReference>
<keyword evidence="3 10" id="KW-0285">Flavoprotein</keyword>
<protein>
    <recommendedName>
        <fullName evidence="2 10">FAD:protein FMN transferase</fullName>
        <ecNumber evidence="1 10">2.7.1.180</ecNumber>
    </recommendedName>
    <alternativeName>
        <fullName evidence="8 10">Flavin transferase</fullName>
    </alternativeName>
</protein>
<evidence type="ECO:0000256" key="3">
    <source>
        <dbReference type="ARBA" id="ARBA00022630"/>
    </source>
</evidence>
<dbReference type="PANTHER" id="PTHR30040">
    <property type="entry name" value="THIAMINE BIOSYNTHESIS LIPOPROTEIN APBE"/>
    <property type="match status" value="1"/>
</dbReference>
<keyword evidence="7 10" id="KW-0460">Magnesium</keyword>
<dbReference type="GO" id="GO:0016740">
    <property type="term" value="F:transferase activity"/>
    <property type="evidence" value="ECO:0007669"/>
    <property type="project" value="UniProtKB-UniRule"/>
</dbReference>
<keyword evidence="6 10" id="KW-0274">FAD</keyword>
<sequence length="295" mass="31807">MGTAISAELWADSPAEGEAALDAVFDEMHRIDRLMSPHKPASELSRINREAAHHAVPLREEMATLLARALDFSARTDGAFDISFAAVGQLYDYRAGTVPSPQLLEAARGLADWRELHLDRRAGTLRFGRAGMRIDLGGIAKGHAVDNAVRLLRQRGIQHAMVAAGGDSHLLGDRRGRPWQLGIAHPRRRGHNVAVLPLQDTAVSTSGDYERGFERGGVRHHHLIDPRTGDSARGATSVTVLAPDGVTAEALSKMLFIHGPRRGFAMLEDWPGVDAVLVDAQGVLHASAGFNGSRS</sequence>
<evidence type="ECO:0000256" key="10">
    <source>
        <dbReference type="PIRNR" id="PIRNR006268"/>
    </source>
</evidence>
<keyword evidence="13" id="KW-1185">Reference proteome</keyword>
<dbReference type="InterPro" id="IPR024932">
    <property type="entry name" value="ApbE"/>
</dbReference>
<evidence type="ECO:0000313" key="13">
    <source>
        <dbReference type="Proteomes" id="UP000678374"/>
    </source>
</evidence>
<evidence type="ECO:0000256" key="11">
    <source>
        <dbReference type="PIRSR" id="PIRSR006268-2"/>
    </source>
</evidence>
<evidence type="ECO:0000256" key="2">
    <source>
        <dbReference type="ARBA" id="ARBA00016337"/>
    </source>
</evidence>
<dbReference type="InterPro" id="IPR003374">
    <property type="entry name" value="ApbE-like_sf"/>
</dbReference>
<dbReference type="GO" id="GO:0046872">
    <property type="term" value="F:metal ion binding"/>
    <property type="evidence" value="ECO:0007669"/>
    <property type="project" value="UniProtKB-UniRule"/>
</dbReference>
<evidence type="ECO:0000256" key="4">
    <source>
        <dbReference type="ARBA" id="ARBA00022679"/>
    </source>
</evidence>
<dbReference type="Pfam" id="PF02424">
    <property type="entry name" value="ApbE"/>
    <property type="match status" value="1"/>
</dbReference>
<evidence type="ECO:0000256" key="7">
    <source>
        <dbReference type="ARBA" id="ARBA00022842"/>
    </source>
</evidence>
<dbReference type="Gene3D" id="3.10.520.10">
    <property type="entry name" value="ApbE-like domains"/>
    <property type="match status" value="1"/>
</dbReference>
<comment type="cofactor">
    <cofactor evidence="11">
        <name>Mg(2+)</name>
        <dbReference type="ChEBI" id="CHEBI:18420"/>
    </cofactor>
    <cofactor evidence="11">
        <name>Mn(2+)</name>
        <dbReference type="ChEBI" id="CHEBI:29035"/>
    </cofactor>
    <text evidence="11">Magnesium. Can also use manganese.</text>
</comment>
<dbReference type="EMBL" id="JAGQDE010000040">
    <property type="protein sequence ID" value="MBQ0961805.1"/>
    <property type="molecule type" value="Genomic_DNA"/>
</dbReference>
<accession>A0A940YKG2</accession>
<proteinExistence type="inferred from homology"/>
<organism evidence="12 13">
    <name type="scientific">Ideonella aquatica</name>
    <dbReference type="NCBI Taxonomy" id="2824119"/>
    <lineage>
        <taxon>Bacteria</taxon>
        <taxon>Pseudomonadati</taxon>
        <taxon>Pseudomonadota</taxon>
        <taxon>Betaproteobacteria</taxon>
        <taxon>Burkholderiales</taxon>
        <taxon>Sphaerotilaceae</taxon>
        <taxon>Ideonella</taxon>
    </lineage>
</organism>
<dbReference type="AlphaFoldDB" id="A0A940YKG2"/>
<evidence type="ECO:0000256" key="8">
    <source>
        <dbReference type="ARBA" id="ARBA00031306"/>
    </source>
</evidence>
<evidence type="ECO:0000256" key="6">
    <source>
        <dbReference type="ARBA" id="ARBA00022827"/>
    </source>
</evidence>
<comment type="catalytic activity">
    <reaction evidence="9 10">
        <text>L-threonyl-[protein] + FAD = FMN-L-threonyl-[protein] + AMP + H(+)</text>
        <dbReference type="Rhea" id="RHEA:36847"/>
        <dbReference type="Rhea" id="RHEA-COMP:11060"/>
        <dbReference type="Rhea" id="RHEA-COMP:11061"/>
        <dbReference type="ChEBI" id="CHEBI:15378"/>
        <dbReference type="ChEBI" id="CHEBI:30013"/>
        <dbReference type="ChEBI" id="CHEBI:57692"/>
        <dbReference type="ChEBI" id="CHEBI:74257"/>
        <dbReference type="ChEBI" id="CHEBI:456215"/>
        <dbReference type="EC" id="2.7.1.180"/>
    </reaction>
</comment>